<name>S3CJN1_GLAL2</name>
<feature type="compositionally biased region" description="Polar residues" evidence="1">
    <location>
        <begin position="54"/>
        <end position="67"/>
    </location>
</feature>
<accession>S3CJN1</accession>
<feature type="region of interest" description="Disordered" evidence="1">
    <location>
        <begin position="171"/>
        <end position="196"/>
    </location>
</feature>
<dbReference type="HOGENOM" id="CLU_1073831_0_0_1"/>
<dbReference type="KEGG" id="glz:GLAREA_01922"/>
<dbReference type="GeneID" id="19460980"/>
<feature type="region of interest" description="Disordered" evidence="1">
    <location>
        <begin position="54"/>
        <end position="74"/>
    </location>
</feature>
<evidence type="ECO:0000256" key="1">
    <source>
        <dbReference type="SAM" id="MobiDB-lite"/>
    </source>
</evidence>
<reference evidence="2 3" key="1">
    <citation type="journal article" date="2013" name="BMC Genomics">
        <title>Genomics-driven discovery of the pneumocandin biosynthetic gene cluster in the fungus Glarea lozoyensis.</title>
        <authorList>
            <person name="Chen L."/>
            <person name="Yue Q."/>
            <person name="Zhang X."/>
            <person name="Xiang M."/>
            <person name="Wang C."/>
            <person name="Li S."/>
            <person name="Che Y."/>
            <person name="Ortiz-Lopez F.J."/>
            <person name="Bills G.F."/>
            <person name="Liu X."/>
            <person name="An Z."/>
        </authorList>
    </citation>
    <scope>NUCLEOTIDE SEQUENCE [LARGE SCALE GENOMIC DNA]</scope>
    <source>
        <strain evidence="3">ATCC 20868 / MF5171</strain>
    </source>
</reference>
<proteinExistence type="predicted"/>
<dbReference type="AlphaFoldDB" id="S3CJN1"/>
<evidence type="ECO:0000313" key="3">
    <source>
        <dbReference type="Proteomes" id="UP000016922"/>
    </source>
</evidence>
<protein>
    <submittedName>
        <fullName evidence="2">Uncharacterized protein</fullName>
    </submittedName>
</protein>
<gene>
    <name evidence="2" type="ORF">GLAREA_01922</name>
</gene>
<dbReference type="EMBL" id="KE145371">
    <property type="protein sequence ID" value="EPE26010.1"/>
    <property type="molecule type" value="Genomic_DNA"/>
</dbReference>
<sequence length="259" mass="28231">MAGSRKSVESAVTAWLDSQDSWYTVPEGLVATRASSMTMGTCYTAPEGLAATRTSSMNLTPPSMTTDSRPRSSKNIPVVAMNSSLYTRANGSSFTLPVLRLRTDVGPVRPVQSLSGASLPTMTVPPSAEAFHLPYPPVSTQLGTLPMLVSSSSEPSWAQRPVHPLSRKTLPIGPSPLSQVHTPAEPLQRRPKKKSFKRQVTGLFEPKILPIFKTKPGLSPTKKVAKVGKRALKYVWTHVVRTFTLGWDKGDDNYSVRSW</sequence>
<dbReference type="Proteomes" id="UP000016922">
    <property type="component" value="Unassembled WGS sequence"/>
</dbReference>
<organism evidence="2 3">
    <name type="scientific">Glarea lozoyensis (strain ATCC 20868 / MF5171)</name>
    <dbReference type="NCBI Taxonomy" id="1116229"/>
    <lineage>
        <taxon>Eukaryota</taxon>
        <taxon>Fungi</taxon>
        <taxon>Dikarya</taxon>
        <taxon>Ascomycota</taxon>
        <taxon>Pezizomycotina</taxon>
        <taxon>Leotiomycetes</taxon>
        <taxon>Helotiales</taxon>
        <taxon>Helotiaceae</taxon>
        <taxon>Glarea</taxon>
    </lineage>
</organism>
<keyword evidence="3" id="KW-1185">Reference proteome</keyword>
<evidence type="ECO:0000313" key="2">
    <source>
        <dbReference type="EMBL" id="EPE26010.1"/>
    </source>
</evidence>
<dbReference type="RefSeq" id="XP_008087329.1">
    <property type="nucleotide sequence ID" value="XM_008089138.1"/>
</dbReference>